<comment type="similarity">
    <text evidence="5 18">Belongs to the 1-acyl-sn-glycerol-3-phosphate acyltransferase family.</text>
</comment>
<keyword evidence="8" id="KW-1003">Cell membrane</keyword>
<evidence type="ECO:0000256" key="18">
    <source>
        <dbReference type="RuleBase" id="RU361267"/>
    </source>
</evidence>
<evidence type="ECO:0000256" key="4">
    <source>
        <dbReference type="ARBA" id="ARBA00005189"/>
    </source>
</evidence>
<evidence type="ECO:0000313" key="22">
    <source>
        <dbReference type="Proteomes" id="UP000254841"/>
    </source>
</evidence>
<keyword evidence="19" id="KW-1133">Transmembrane helix</keyword>
<evidence type="ECO:0000313" key="21">
    <source>
        <dbReference type="EMBL" id="STO97622.1"/>
    </source>
</evidence>
<sequence length="286" mass="33089">MRTRIKGIYEVVLIGIGLAIIICFIYLNRKTNNARNARKSCYRFFTYANITLEQLGDFDKEAELIIMNHQSVADILCLEAYHPRNICWVAKKQLGEIPFYGYALTGPEMILIDRDDKRGLVALLQAIKQKLAQNRPIVIFPEGTRSKGKERFLSFKPGAKIIAEKFKLKIQPIVLINTRKIYNSSPIEATSNVARMVLLKPFYINEHPSKQVFYHNIDSYNNAKAGAKKSKGLYPIYDPHSSYFISQQDSTQSQDSIEPLESWYEELQQCMQEVYIQHYHELNKQL</sequence>
<evidence type="ECO:0000256" key="12">
    <source>
        <dbReference type="ARBA" id="ARBA00023098"/>
    </source>
</evidence>
<dbReference type="InterPro" id="IPR002123">
    <property type="entry name" value="Plipid/glycerol_acylTrfase"/>
</dbReference>
<dbReference type="EMBL" id="UGHV01000001">
    <property type="protein sequence ID" value="STO97622.1"/>
    <property type="molecule type" value="Genomic_DNA"/>
</dbReference>
<evidence type="ECO:0000256" key="6">
    <source>
        <dbReference type="ARBA" id="ARBA00013211"/>
    </source>
</evidence>
<keyword evidence="19" id="KW-0812">Transmembrane</keyword>
<comment type="catalytic activity">
    <reaction evidence="1 18">
        <text>a 1-acyl-sn-glycero-3-phosphate + an acyl-CoA = a 1,2-diacyl-sn-glycero-3-phosphate + CoA</text>
        <dbReference type="Rhea" id="RHEA:19709"/>
        <dbReference type="ChEBI" id="CHEBI:57287"/>
        <dbReference type="ChEBI" id="CHEBI:57970"/>
        <dbReference type="ChEBI" id="CHEBI:58342"/>
        <dbReference type="ChEBI" id="CHEBI:58608"/>
        <dbReference type="EC" id="2.3.1.51"/>
    </reaction>
</comment>
<keyword evidence="15 18" id="KW-1208">Phospholipid metabolism</keyword>
<accession>A0A377J560</accession>
<feature type="domain" description="Phospholipid/glycerol acyltransferase" evidence="20">
    <location>
        <begin position="63"/>
        <end position="178"/>
    </location>
</feature>
<dbReference type="GO" id="GO:0003841">
    <property type="term" value="F:1-acylglycerol-3-phosphate O-acyltransferase activity"/>
    <property type="evidence" value="ECO:0007669"/>
    <property type="project" value="UniProtKB-UniRule"/>
</dbReference>
<keyword evidence="16 18" id="KW-0012">Acyltransferase</keyword>
<evidence type="ECO:0000256" key="7">
    <source>
        <dbReference type="ARBA" id="ARBA00016139"/>
    </source>
</evidence>
<protein>
    <recommendedName>
        <fullName evidence="7 18">1-acyl-sn-glycerol-3-phosphate acyltransferase</fullName>
        <ecNumber evidence="6 18">2.3.1.51</ecNumber>
    </recommendedName>
</protein>
<evidence type="ECO:0000256" key="13">
    <source>
        <dbReference type="ARBA" id="ARBA00023136"/>
    </source>
</evidence>
<dbReference type="Proteomes" id="UP000254841">
    <property type="component" value="Unassembled WGS sequence"/>
</dbReference>
<evidence type="ECO:0000256" key="15">
    <source>
        <dbReference type="ARBA" id="ARBA00023264"/>
    </source>
</evidence>
<evidence type="ECO:0000256" key="17">
    <source>
        <dbReference type="ARBA" id="ARBA00037183"/>
    </source>
</evidence>
<proteinExistence type="inferred from homology"/>
<evidence type="ECO:0000256" key="10">
    <source>
        <dbReference type="ARBA" id="ARBA00022519"/>
    </source>
</evidence>
<comment type="domain">
    <text evidence="18">The HXXXXD motif is essential for acyltransferase activity and may constitute the binding site for the phosphate moiety of the glycerol-3-phosphate.</text>
</comment>
<dbReference type="OrthoDB" id="9809618at2"/>
<comment type="subcellular location">
    <subcellularLocation>
        <location evidence="2">Cell inner membrane</location>
        <topology evidence="2">Peripheral membrane protein</topology>
    </subcellularLocation>
</comment>
<evidence type="ECO:0000256" key="8">
    <source>
        <dbReference type="ARBA" id="ARBA00022475"/>
    </source>
</evidence>
<dbReference type="SMART" id="SM00563">
    <property type="entry name" value="PlsC"/>
    <property type="match status" value="1"/>
</dbReference>
<gene>
    <name evidence="21" type="primary">plsC</name>
    <name evidence="21" type="ORF">NCTC12410_01457</name>
</gene>
<evidence type="ECO:0000256" key="16">
    <source>
        <dbReference type="ARBA" id="ARBA00023315"/>
    </source>
</evidence>
<evidence type="ECO:0000256" key="2">
    <source>
        <dbReference type="ARBA" id="ARBA00004417"/>
    </source>
</evidence>
<keyword evidence="10" id="KW-0997">Cell inner membrane</keyword>
<evidence type="ECO:0000256" key="5">
    <source>
        <dbReference type="ARBA" id="ARBA00008655"/>
    </source>
</evidence>
<dbReference type="PANTHER" id="PTHR10434:SF59">
    <property type="entry name" value="1-ACYL-SN-GLYCEROL-3-PHOSPHATE ACYLTRANSFERASE"/>
    <property type="match status" value="1"/>
</dbReference>
<keyword evidence="9 18" id="KW-0444">Lipid biosynthesis</keyword>
<keyword evidence="13 19" id="KW-0472">Membrane</keyword>
<dbReference type="GO" id="GO:0006654">
    <property type="term" value="P:phosphatidic acid biosynthetic process"/>
    <property type="evidence" value="ECO:0007669"/>
    <property type="project" value="TreeGrafter"/>
</dbReference>
<reference evidence="21 22" key="1">
    <citation type="submission" date="2018-06" db="EMBL/GenBank/DDBJ databases">
        <authorList>
            <consortium name="Pathogen Informatics"/>
            <person name="Doyle S."/>
        </authorList>
    </citation>
    <scope>NUCLEOTIDE SEQUENCE [LARGE SCALE GENOMIC DNA]</scope>
    <source>
        <strain evidence="21 22">NCTC12410</strain>
    </source>
</reference>
<dbReference type="NCBIfam" id="TIGR00530">
    <property type="entry name" value="AGP_acyltrn"/>
    <property type="match status" value="1"/>
</dbReference>
<feature type="transmembrane region" description="Helical" evidence="19">
    <location>
        <begin position="7"/>
        <end position="27"/>
    </location>
</feature>
<evidence type="ECO:0000256" key="3">
    <source>
        <dbReference type="ARBA" id="ARBA00004728"/>
    </source>
</evidence>
<evidence type="ECO:0000259" key="20">
    <source>
        <dbReference type="SMART" id="SM00563"/>
    </source>
</evidence>
<evidence type="ECO:0000256" key="1">
    <source>
        <dbReference type="ARBA" id="ARBA00001141"/>
    </source>
</evidence>
<dbReference type="InterPro" id="IPR004552">
    <property type="entry name" value="AGP_acyltrans"/>
</dbReference>
<evidence type="ECO:0000256" key="14">
    <source>
        <dbReference type="ARBA" id="ARBA00023209"/>
    </source>
</evidence>
<evidence type="ECO:0000256" key="19">
    <source>
        <dbReference type="SAM" id="Phobius"/>
    </source>
</evidence>
<dbReference type="UniPathway" id="UPA00557">
    <property type="reaction ID" value="UER00613"/>
</dbReference>
<comment type="function">
    <text evidence="17">Converts lysophosphatidic acid (LPA) into phosphatidic acid by incorporating acyl moiety at the 2 position.</text>
</comment>
<dbReference type="CDD" id="cd07989">
    <property type="entry name" value="LPLAT_AGPAT-like"/>
    <property type="match status" value="1"/>
</dbReference>
<keyword evidence="12 18" id="KW-0443">Lipid metabolism</keyword>
<dbReference type="GO" id="GO:0016024">
    <property type="term" value="P:CDP-diacylglycerol biosynthetic process"/>
    <property type="evidence" value="ECO:0007669"/>
    <property type="project" value="UniProtKB-UniPathway"/>
</dbReference>
<comment type="pathway">
    <text evidence="3">Phospholipid metabolism; CDP-diacylglycerol biosynthesis; CDP-diacylglycerol from sn-glycerol 3-phosphate: step 2/3.</text>
</comment>
<dbReference type="PANTHER" id="PTHR10434">
    <property type="entry name" value="1-ACYL-SN-GLYCEROL-3-PHOSPHATE ACYLTRANSFERASE"/>
    <property type="match status" value="1"/>
</dbReference>
<comment type="pathway">
    <text evidence="4">Lipid metabolism.</text>
</comment>
<dbReference type="GO" id="GO:0005886">
    <property type="term" value="C:plasma membrane"/>
    <property type="evidence" value="ECO:0007669"/>
    <property type="project" value="UniProtKB-SubCell"/>
</dbReference>
<keyword evidence="11 18" id="KW-0808">Transferase</keyword>
<evidence type="ECO:0000256" key="9">
    <source>
        <dbReference type="ARBA" id="ARBA00022516"/>
    </source>
</evidence>
<dbReference type="AlphaFoldDB" id="A0A377J560"/>
<dbReference type="SUPFAM" id="SSF69593">
    <property type="entry name" value="Glycerol-3-phosphate (1)-acyltransferase"/>
    <property type="match status" value="1"/>
</dbReference>
<name>A0A377J560_9HELI</name>
<organism evidence="21 22">
    <name type="scientific">Helicobacter canis</name>
    <dbReference type="NCBI Taxonomy" id="29419"/>
    <lineage>
        <taxon>Bacteria</taxon>
        <taxon>Pseudomonadati</taxon>
        <taxon>Campylobacterota</taxon>
        <taxon>Epsilonproteobacteria</taxon>
        <taxon>Campylobacterales</taxon>
        <taxon>Helicobacteraceae</taxon>
        <taxon>Helicobacter</taxon>
    </lineage>
</organism>
<dbReference type="EC" id="2.3.1.51" evidence="6 18"/>
<dbReference type="Pfam" id="PF01553">
    <property type="entry name" value="Acyltransferase"/>
    <property type="match status" value="1"/>
</dbReference>
<evidence type="ECO:0000256" key="11">
    <source>
        <dbReference type="ARBA" id="ARBA00022679"/>
    </source>
</evidence>
<keyword evidence="14 18" id="KW-0594">Phospholipid biosynthesis</keyword>